<dbReference type="InterPro" id="IPR020422">
    <property type="entry name" value="TYR_PHOSPHATASE_DUAL_dom"/>
</dbReference>
<dbReference type="PANTHER" id="PTHR47661:SF2">
    <property type="entry name" value="PHOSPHOGLUCAN PHOSPHATASE LSF1, CHLOROPLASTIC"/>
    <property type="match status" value="1"/>
</dbReference>
<dbReference type="EMBL" id="JAAALK010000082">
    <property type="protein sequence ID" value="KAG8087183.1"/>
    <property type="molecule type" value="Genomic_DNA"/>
</dbReference>
<evidence type="ECO:0000313" key="6">
    <source>
        <dbReference type="EMBL" id="KAG8087183.1"/>
    </source>
</evidence>
<feature type="region of interest" description="Disordered" evidence="4">
    <location>
        <begin position="69"/>
        <end position="89"/>
    </location>
</feature>
<dbReference type="Proteomes" id="UP000729402">
    <property type="component" value="Unassembled WGS sequence"/>
</dbReference>
<sequence length="680" mass="74870">MIHVESPALLLYISVLKLKDEHTVGPSPRANSQTASAFGFVPHTSHPSAAPPSLRSRAAVSLSPLAAPLLLRPPRSPSRHSSSRSPMALHHHHHLLAAPRVVPTAARPPLALRRAAAAALSASCSSVGMGRGRTRLGVVAMAADGENREAAVAGAGAGRMNLNEYMVAVDRPLGVRFALAVDGRVFVHSLKRGGNAERSRIIMVGDTLKKAGNGEGGGLVDIKDLGDTEMVLKETPGPCNLVLERPFAPYPIHQLHQNEDYHILFNKGRVPLTSWNSALLSKKLNESSKGNGNSGFAIFSPKLLNSHGWAVLSSEQGGPNQGSTNLANCISEIVGLYSDEDDEDAEWAHGSFPLEEYIKALDRAKGELYYNHSLGMQYSKITEQIFVGSCLQTERDVKMLSETVGITAVLNFQSETERTNWGINSEAINNSCHKNNILMVNYPIREVDSMDLRKKLPFCVGLLLRLIRKNYRIYVTCTTGYDRSPACVIAYLHWVQDTPLQMAHKFITGLHSCRPDRAAIVWATWDLIALVENGRHDGTPTHSVCFVWNGGREGDNVELVGDFTSNWKDKVKCSYKGGSRYEAEIRLRHGKYYYKFIVGGQWRHSTSLPTETDEHGNVNNVIRVGDLARIRPAPSQLQIRDPTVVMVIERVLTEDERFSLAFAARRMAFAICPTRLCPKQ</sequence>
<dbReference type="GO" id="GO:0009507">
    <property type="term" value="C:chloroplast"/>
    <property type="evidence" value="ECO:0007669"/>
    <property type="project" value="TreeGrafter"/>
</dbReference>
<evidence type="ECO:0000256" key="3">
    <source>
        <dbReference type="ARBA" id="ARBA00023277"/>
    </source>
</evidence>
<dbReference type="GO" id="GO:0004721">
    <property type="term" value="F:phosphoprotein phosphatase activity"/>
    <property type="evidence" value="ECO:0007669"/>
    <property type="project" value="UniProtKB-KW"/>
</dbReference>
<accession>A0A8J5WEL7</accession>
<keyword evidence="7" id="KW-1185">Reference proteome</keyword>
<feature type="domain" description="Tyrosine-protein phosphatase" evidence="5">
    <location>
        <begin position="377"/>
        <end position="539"/>
    </location>
</feature>
<dbReference type="InterPro" id="IPR045204">
    <property type="entry name" value="DSP_laforin-like"/>
</dbReference>
<organism evidence="6 7">
    <name type="scientific">Zizania palustris</name>
    <name type="common">Northern wild rice</name>
    <dbReference type="NCBI Taxonomy" id="103762"/>
    <lineage>
        <taxon>Eukaryota</taxon>
        <taxon>Viridiplantae</taxon>
        <taxon>Streptophyta</taxon>
        <taxon>Embryophyta</taxon>
        <taxon>Tracheophyta</taxon>
        <taxon>Spermatophyta</taxon>
        <taxon>Magnoliopsida</taxon>
        <taxon>Liliopsida</taxon>
        <taxon>Poales</taxon>
        <taxon>Poaceae</taxon>
        <taxon>BOP clade</taxon>
        <taxon>Oryzoideae</taxon>
        <taxon>Oryzeae</taxon>
        <taxon>Zizaniinae</taxon>
        <taxon>Zizania</taxon>
    </lineage>
</organism>
<dbReference type="CDD" id="cd14526">
    <property type="entry name" value="DSP_laforin-like"/>
    <property type="match status" value="1"/>
</dbReference>
<dbReference type="CDD" id="cd02859">
    <property type="entry name" value="E_set_AMPKbeta_like_N"/>
    <property type="match status" value="1"/>
</dbReference>
<dbReference type="OrthoDB" id="273181at2759"/>
<dbReference type="GO" id="GO:0043036">
    <property type="term" value="C:starch grain"/>
    <property type="evidence" value="ECO:0007669"/>
    <property type="project" value="TreeGrafter"/>
</dbReference>
<dbReference type="GO" id="GO:0019203">
    <property type="term" value="F:carbohydrate phosphatase activity"/>
    <property type="evidence" value="ECO:0007669"/>
    <property type="project" value="InterPro"/>
</dbReference>
<dbReference type="Pfam" id="PF00782">
    <property type="entry name" value="DSPc"/>
    <property type="match status" value="1"/>
</dbReference>
<evidence type="ECO:0000256" key="2">
    <source>
        <dbReference type="ARBA" id="ARBA00022912"/>
    </source>
</evidence>
<dbReference type="GO" id="GO:0005983">
    <property type="term" value="P:starch catabolic process"/>
    <property type="evidence" value="ECO:0007669"/>
    <property type="project" value="TreeGrafter"/>
</dbReference>
<protein>
    <recommendedName>
        <fullName evidence="5">Tyrosine-protein phosphatase domain-containing protein</fullName>
    </recommendedName>
</protein>
<keyword evidence="2" id="KW-0904">Protein phosphatase</keyword>
<keyword evidence="1" id="KW-0378">Hydrolase</keyword>
<dbReference type="FunFam" id="3.90.190.10:FF:000072">
    <property type="entry name" value="Phosphoglucan phosphatase LSF1 chloroplastic"/>
    <property type="match status" value="1"/>
</dbReference>
<reference evidence="6" key="2">
    <citation type="submission" date="2021-02" db="EMBL/GenBank/DDBJ databases">
        <authorList>
            <person name="Kimball J.A."/>
            <person name="Haas M.W."/>
            <person name="Macchietto M."/>
            <person name="Kono T."/>
            <person name="Duquette J."/>
            <person name="Shao M."/>
        </authorList>
    </citation>
    <scope>NUCLEOTIDE SEQUENCE</scope>
    <source>
        <tissue evidence="6">Fresh leaf tissue</tissue>
    </source>
</reference>
<evidence type="ECO:0000256" key="1">
    <source>
        <dbReference type="ARBA" id="ARBA00022801"/>
    </source>
</evidence>
<dbReference type="InterPro" id="IPR032640">
    <property type="entry name" value="AMPK1_CBM"/>
</dbReference>
<gene>
    <name evidence="6" type="ORF">GUJ93_ZPchr0010g8153</name>
</gene>
<dbReference type="PROSITE" id="PS50054">
    <property type="entry name" value="TYR_PHOSPHATASE_DUAL"/>
    <property type="match status" value="1"/>
</dbReference>
<proteinExistence type="predicted"/>
<reference evidence="6" key="1">
    <citation type="journal article" date="2021" name="bioRxiv">
        <title>Whole Genome Assembly and Annotation of Northern Wild Rice, Zizania palustris L., Supports a Whole Genome Duplication in the Zizania Genus.</title>
        <authorList>
            <person name="Haas M."/>
            <person name="Kono T."/>
            <person name="Macchietto M."/>
            <person name="Millas R."/>
            <person name="McGilp L."/>
            <person name="Shao M."/>
            <person name="Duquette J."/>
            <person name="Hirsch C.N."/>
            <person name="Kimball J."/>
        </authorList>
    </citation>
    <scope>NUCLEOTIDE SEQUENCE</scope>
    <source>
        <tissue evidence="6">Fresh leaf tissue</tissue>
    </source>
</reference>
<evidence type="ECO:0000259" key="5">
    <source>
        <dbReference type="PROSITE" id="PS50054"/>
    </source>
</evidence>
<evidence type="ECO:0000256" key="4">
    <source>
        <dbReference type="SAM" id="MobiDB-lite"/>
    </source>
</evidence>
<keyword evidence="3" id="KW-0119">Carbohydrate metabolism</keyword>
<dbReference type="Pfam" id="PF16561">
    <property type="entry name" value="AMPK1_CBM"/>
    <property type="match status" value="1"/>
</dbReference>
<comment type="caution">
    <text evidence="6">The sequence shown here is derived from an EMBL/GenBank/DDBJ whole genome shotgun (WGS) entry which is preliminary data.</text>
</comment>
<dbReference type="FunFam" id="2.60.40.10:FF:000972">
    <property type="entry name" value="Phosphoglucan phosphatase LSF1, chloroplastic"/>
    <property type="match status" value="1"/>
</dbReference>
<dbReference type="PANTHER" id="PTHR47661">
    <property type="entry name" value="PHOSPHOGLUCAN PHOSPHATASE LSF1, CHLOROPLASTIC"/>
    <property type="match status" value="1"/>
</dbReference>
<dbReference type="InterPro" id="IPR000340">
    <property type="entry name" value="Dual-sp_phosphatase_cat-dom"/>
</dbReference>
<dbReference type="AlphaFoldDB" id="A0A8J5WEL7"/>
<name>A0A8J5WEL7_ZIZPA</name>
<evidence type="ECO:0000313" key="7">
    <source>
        <dbReference type="Proteomes" id="UP000729402"/>
    </source>
</evidence>